<protein>
    <submittedName>
        <fullName evidence="2">Hypothetical_protein</fullName>
    </submittedName>
</protein>
<evidence type="ECO:0000313" key="2">
    <source>
        <dbReference type="EMBL" id="CAL5971171.1"/>
    </source>
</evidence>
<reference evidence="2 3" key="1">
    <citation type="submission" date="2024-07" db="EMBL/GenBank/DDBJ databases">
        <authorList>
            <person name="Akdeniz Z."/>
        </authorList>
    </citation>
    <scope>NUCLEOTIDE SEQUENCE [LARGE SCALE GENOMIC DNA]</scope>
</reference>
<name>A0ABP1GIP9_9EUKA</name>
<comment type="caution">
    <text evidence="2">The sequence shown here is derived from an EMBL/GenBank/DDBJ whole genome shotgun (WGS) entry which is preliminary data.</text>
</comment>
<evidence type="ECO:0000256" key="1">
    <source>
        <dbReference type="SAM" id="MobiDB-lite"/>
    </source>
</evidence>
<proteinExistence type="predicted"/>
<keyword evidence="3" id="KW-1185">Reference proteome</keyword>
<dbReference type="EMBL" id="CAXDID020000002">
    <property type="protein sequence ID" value="CAL5971171.1"/>
    <property type="molecule type" value="Genomic_DNA"/>
</dbReference>
<accession>A0ABP1GIP9</accession>
<gene>
    <name evidence="2" type="ORF">HINF_LOCUS1111</name>
</gene>
<organism evidence="2 3">
    <name type="scientific">Hexamita inflata</name>
    <dbReference type="NCBI Taxonomy" id="28002"/>
    <lineage>
        <taxon>Eukaryota</taxon>
        <taxon>Metamonada</taxon>
        <taxon>Diplomonadida</taxon>
        <taxon>Hexamitidae</taxon>
        <taxon>Hexamitinae</taxon>
        <taxon>Hexamita</taxon>
    </lineage>
</organism>
<dbReference type="Proteomes" id="UP001642409">
    <property type="component" value="Unassembled WGS sequence"/>
</dbReference>
<feature type="region of interest" description="Disordered" evidence="1">
    <location>
        <begin position="1"/>
        <end position="21"/>
    </location>
</feature>
<sequence>MHLHEQTPPLLTKVENSGHQQTPWAVRTAPAEQTQTSFIKVAPAVQTQVSPALVAPSVHWQVFPWMEAPGQQEQIPFTLDEQDGVQSQELFTVLWNWNCYEQAHEAEFLAEVESAGHKVQEEQLAKQLSLHTHEVEPGASGSRRVFVASLQEQVQQSFIFTIFESEGQQAAMLNWRQLKQEDPKIQTQMVPQISALMD</sequence>
<evidence type="ECO:0000313" key="3">
    <source>
        <dbReference type="Proteomes" id="UP001642409"/>
    </source>
</evidence>